<feature type="domain" description="RRM" evidence="3">
    <location>
        <begin position="195"/>
        <end position="281"/>
    </location>
</feature>
<dbReference type="Gene3D" id="3.30.70.330">
    <property type="match status" value="2"/>
</dbReference>
<name>A0AAN6RMU1_9PLEO</name>
<sequence length="345" mass="37986">MALPRAYSLGRTIVSRGAIRAAGPAFLPGRITVPTRSFISKSPVLRDVAQNDGSRSSGSTPTSRAPVSEAVRKQNACSVKLLKVPRRVAKGVIEELFRDAGFDVVKIDMMIDRFRYENNTHASVQLANEQQAQKAVQALNGSKGLGGQIVVRAMDPEHAWDYARNSPKPYSYLVPEDHAGLRSAVDPIVEGRRVRISVKNPAWGKKDDSPAQRHNTDIKVIERIYSPFGIEAISRTSPQYGQKSFQPKYFCHIDFATKKGADEAIQATNDTEFEGVPIKARLTEVDPAKAYQIGRIERALLVELQEKNLAPADSEIDADLVSKKTKKDAMKFDRSRLPATGSESA</sequence>
<dbReference type="SUPFAM" id="SSF54928">
    <property type="entry name" value="RNA-binding domain, RBD"/>
    <property type="match status" value="1"/>
</dbReference>
<gene>
    <name evidence="4" type="ORF">GRF29_8g3392931</name>
</gene>
<keyword evidence="1" id="KW-0694">RNA-binding</keyword>
<dbReference type="InterPro" id="IPR000504">
    <property type="entry name" value="RRM_dom"/>
</dbReference>
<feature type="compositionally biased region" description="Low complexity" evidence="2">
    <location>
        <begin position="53"/>
        <end position="66"/>
    </location>
</feature>
<dbReference type="InterPro" id="IPR012677">
    <property type="entry name" value="Nucleotide-bd_a/b_plait_sf"/>
</dbReference>
<dbReference type="SMART" id="SM00360">
    <property type="entry name" value="RRM"/>
    <property type="match status" value="2"/>
</dbReference>
<accession>A0AAN6RMU1</accession>
<dbReference type="InterPro" id="IPR035979">
    <property type="entry name" value="RBD_domain_sf"/>
</dbReference>
<dbReference type="AlphaFoldDB" id="A0AAN6RMU1"/>
<dbReference type="EMBL" id="WVTA01000002">
    <property type="protein sequence ID" value="KAK3216474.1"/>
    <property type="molecule type" value="Genomic_DNA"/>
</dbReference>
<reference evidence="4 5" key="1">
    <citation type="submission" date="2021-02" db="EMBL/GenBank/DDBJ databases">
        <title>Genome assembly of Pseudopithomyces chartarum.</title>
        <authorList>
            <person name="Jauregui R."/>
            <person name="Singh J."/>
            <person name="Voisey C."/>
        </authorList>
    </citation>
    <scope>NUCLEOTIDE SEQUENCE [LARGE SCALE GENOMIC DNA]</scope>
    <source>
        <strain evidence="4 5">AGR01</strain>
    </source>
</reference>
<keyword evidence="5" id="KW-1185">Reference proteome</keyword>
<evidence type="ECO:0000313" key="4">
    <source>
        <dbReference type="EMBL" id="KAK3216474.1"/>
    </source>
</evidence>
<feature type="domain" description="RRM" evidence="3">
    <location>
        <begin position="78"/>
        <end position="152"/>
    </location>
</feature>
<proteinExistence type="predicted"/>
<evidence type="ECO:0000256" key="2">
    <source>
        <dbReference type="SAM" id="MobiDB-lite"/>
    </source>
</evidence>
<dbReference type="Proteomes" id="UP001280581">
    <property type="component" value="Unassembled WGS sequence"/>
</dbReference>
<feature type="compositionally biased region" description="Basic and acidic residues" evidence="2">
    <location>
        <begin position="327"/>
        <end position="336"/>
    </location>
</feature>
<organism evidence="4 5">
    <name type="scientific">Pseudopithomyces chartarum</name>
    <dbReference type="NCBI Taxonomy" id="1892770"/>
    <lineage>
        <taxon>Eukaryota</taxon>
        <taxon>Fungi</taxon>
        <taxon>Dikarya</taxon>
        <taxon>Ascomycota</taxon>
        <taxon>Pezizomycotina</taxon>
        <taxon>Dothideomycetes</taxon>
        <taxon>Pleosporomycetidae</taxon>
        <taxon>Pleosporales</taxon>
        <taxon>Massarineae</taxon>
        <taxon>Didymosphaeriaceae</taxon>
        <taxon>Pseudopithomyces</taxon>
    </lineage>
</organism>
<comment type="caution">
    <text evidence="4">The sequence shown here is derived from an EMBL/GenBank/DDBJ whole genome shotgun (WGS) entry which is preliminary data.</text>
</comment>
<evidence type="ECO:0000313" key="5">
    <source>
        <dbReference type="Proteomes" id="UP001280581"/>
    </source>
</evidence>
<evidence type="ECO:0000259" key="3">
    <source>
        <dbReference type="SMART" id="SM00360"/>
    </source>
</evidence>
<dbReference type="Pfam" id="PF00076">
    <property type="entry name" value="RRM_1"/>
    <property type="match status" value="1"/>
</dbReference>
<dbReference type="GO" id="GO:0003723">
    <property type="term" value="F:RNA binding"/>
    <property type="evidence" value="ECO:0007669"/>
    <property type="project" value="UniProtKB-KW"/>
</dbReference>
<feature type="region of interest" description="Disordered" evidence="2">
    <location>
        <begin position="49"/>
        <end position="69"/>
    </location>
</feature>
<feature type="region of interest" description="Disordered" evidence="2">
    <location>
        <begin position="323"/>
        <end position="345"/>
    </location>
</feature>
<dbReference type="CDD" id="cd00590">
    <property type="entry name" value="RRM_SF"/>
    <property type="match status" value="2"/>
</dbReference>
<dbReference type="PANTHER" id="PTHR21245">
    <property type="entry name" value="HETEROGENEOUS NUCLEAR RIBONUCLEOPROTEIN"/>
    <property type="match status" value="1"/>
</dbReference>
<evidence type="ECO:0000256" key="1">
    <source>
        <dbReference type="ARBA" id="ARBA00022884"/>
    </source>
</evidence>
<protein>
    <recommendedName>
        <fullName evidence="3">RRM domain-containing protein</fullName>
    </recommendedName>
</protein>